<dbReference type="Gene3D" id="3.40.50.620">
    <property type="entry name" value="HUPs"/>
    <property type="match status" value="2"/>
</dbReference>
<feature type="region of interest" description="Disordered" evidence="2">
    <location>
        <begin position="1"/>
        <end position="55"/>
    </location>
</feature>
<dbReference type="InterPro" id="IPR014729">
    <property type="entry name" value="Rossmann-like_a/b/a_fold"/>
</dbReference>
<evidence type="ECO:0000256" key="2">
    <source>
        <dbReference type="SAM" id="MobiDB-lite"/>
    </source>
</evidence>
<dbReference type="InterPro" id="IPR006015">
    <property type="entry name" value="Universal_stress_UspA"/>
</dbReference>
<feature type="compositionally biased region" description="Basic and acidic residues" evidence="2">
    <location>
        <begin position="1"/>
        <end position="16"/>
    </location>
</feature>
<dbReference type="AlphaFoldDB" id="A0A6J7GLB5"/>
<evidence type="ECO:0000259" key="3">
    <source>
        <dbReference type="Pfam" id="PF00582"/>
    </source>
</evidence>
<dbReference type="EMBL" id="CAFBMK010000029">
    <property type="protein sequence ID" value="CAB4904219.1"/>
    <property type="molecule type" value="Genomic_DNA"/>
</dbReference>
<proteinExistence type="inferred from homology"/>
<accession>A0A6J7GLB5</accession>
<feature type="compositionally biased region" description="Low complexity" evidence="2">
    <location>
        <begin position="38"/>
        <end position="52"/>
    </location>
</feature>
<gene>
    <name evidence="4" type="ORF">UFOPK3564_00768</name>
</gene>
<dbReference type="PANTHER" id="PTHR46268:SF6">
    <property type="entry name" value="UNIVERSAL STRESS PROTEIN UP12"/>
    <property type="match status" value="1"/>
</dbReference>
<feature type="domain" description="UspA" evidence="3">
    <location>
        <begin position="208"/>
        <end position="339"/>
    </location>
</feature>
<organism evidence="4">
    <name type="scientific">freshwater metagenome</name>
    <dbReference type="NCBI Taxonomy" id="449393"/>
    <lineage>
        <taxon>unclassified sequences</taxon>
        <taxon>metagenomes</taxon>
        <taxon>ecological metagenomes</taxon>
    </lineage>
</organism>
<dbReference type="CDD" id="cd00293">
    <property type="entry name" value="USP-like"/>
    <property type="match status" value="2"/>
</dbReference>
<dbReference type="InterPro" id="IPR006016">
    <property type="entry name" value="UspA"/>
</dbReference>
<feature type="domain" description="UspA" evidence="3">
    <location>
        <begin position="64"/>
        <end position="197"/>
    </location>
</feature>
<evidence type="ECO:0000256" key="1">
    <source>
        <dbReference type="ARBA" id="ARBA00008791"/>
    </source>
</evidence>
<dbReference type="PRINTS" id="PR01438">
    <property type="entry name" value="UNVRSLSTRESS"/>
</dbReference>
<name>A0A6J7GLB5_9ZZZZ</name>
<sequence length="353" mass="35415">MAGGSDRRSVGDDRIPTRTTPMDSRPATADHAADTRTDVPAGPAPVDDAATPIDAGVGREPVGFRRIVVGFDGSPGAVAALAVALQLAAPGAAITVAGVAILPTSASMAGVVGDLSFVRADAERSLVAARAALADHDDAEFVTPTALGVATGLHDLAVATGADLVVVGASRHHGIGEVLAGSDAEATLHHAPCAVLVGPAGDPPVVGRIGVAFDGLPAGRRALRAAGALAVGVHASLEVLAVLDTTHPHAMYGTVGGYGDPRPDARDLLRTEIAEVRGVLAVDPRLRSGDPAHEILELGREVDLLVLGSRTHGAVLRVLLGSVSSTVVRRASCAVLVVPDREAVPGTAPPALV</sequence>
<reference evidence="4" key="1">
    <citation type="submission" date="2020-05" db="EMBL/GenBank/DDBJ databases">
        <authorList>
            <person name="Chiriac C."/>
            <person name="Salcher M."/>
            <person name="Ghai R."/>
            <person name="Kavagutti S V."/>
        </authorList>
    </citation>
    <scope>NUCLEOTIDE SEQUENCE</scope>
</reference>
<dbReference type="SUPFAM" id="SSF52402">
    <property type="entry name" value="Adenine nucleotide alpha hydrolases-like"/>
    <property type="match status" value="2"/>
</dbReference>
<dbReference type="PANTHER" id="PTHR46268">
    <property type="entry name" value="STRESS RESPONSE PROTEIN NHAX"/>
    <property type="match status" value="1"/>
</dbReference>
<comment type="similarity">
    <text evidence="1">Belongs to the universal stress protein A family.</text>
</comment>
<dbReference type="Pfam" id="PF00582">
    <property type="entry name" value="Usp"/>
    <property type="match status" value="2"/>
</dbReference>
<evidence type="ECO:0000313" key="4">
    <source>
        <dbReference type="EMBL" id="CAB4904219.1"/>
    </source>
</evidence>
<protein>
    <submittedName>
        <fullName evidence="4">Unannotated protein</fullName>
    </submittedName>
</protein>